<dbReference type="AlphaFoldDB" id="A0A067T4J5"/>
<proteinExistence type="predicted"/>
<protein>
    <submittedName>
        <fullName evidence="1">Uncharacterized protein</fullName>
    </submittedName>
</protein>
<dbReference type="OrthoDB" id="3059967at2759"/>
<dbReference type="Proteomes" id="UP000027222">
    <property type="component" value="Unassembled WGS sequence"/>
</dbReference>
<dbReference type="HOGENOM" id="CLU_1421508_0_0_1"/>
<organism evidence="1 2">
    <name type="scientific">Galerina marginata (strain CBS 339.88)</name>
    <dbReference type="NCBI Taxonomy" id="685588"/>
    <lineage>
        <taxon>Eukaryota</taxon>
        <taxon>Fungi</taxon>
        <taxon>Dikarya</taxon>
        <taxon>Basidiomycota</taxon>
        <taxon>Agaricomycotina</taxon>
        <taxon>Agaricomycetes</taxon>
        <taxon>Agaricomycetidae</taxon>
        <taxon>Agaricales</taxon>
        <taxon>Agaricineae</taxon>
        <taxon>Strophariaceae</taxon>
        <taxon>Galerina</taxon>
    </lineage>
</organism>
<accession>A0A067T4J5</accession>
<keyword evidence="2" id="KW-1185">Reference proteome</keyword>
<reference evidence="2" key="1">
    <citation type="journal article" date="2014" name="Proc. Natl. Acad. Sci. U.S.A.">
        <title>Extensive sampling of basidiomycete genomes demonstrates inadequacy of the white-rot/brown-rot paradigm for wood decay fungi.</title>
        <authorList>
            <person name="Riley R."/>
            <person name="Salamov A.A."/>
            <person name="Brown D.W."/>
            <person name="Nagy L.G."/>
            <person name="Floudas D."/>
            <person name="Held B.W."/>
            <person name="Levasseur A."/>
            <person name="Lombard V."/>
            <person name="Morin E."/>
            <person name="Otillar R."/>
            <person name="Lindquist E.A."/>
            <person name="Sun H."/>
            <person name="LaButti K.M."/>
            <person name="Schmutz J."/>
            <person name="Jabbour D."/>
            <person name="Luo H."/>
            <person name="Baker S.E."/>
            <person name="Pisabarro A.G."/>
            <person name="Walton J.D."/>
            <person name="Blanchette R.A."/>
            <person name="Henrissat B."/>
            <person name="Martin F."/>
            <person name="Cullen D."/>
            <person name="Hibbett D.S."/>
            <person name="Grigoriev I.V."/>
        </authorList>
    </citation>
    <scope>NUCLEOTIDE SEQUENCE [LARGE SCALE GENOMIC DNA]</scope>
    <source>
        <strain evidence="2">CBS 339.88</strain>
    </source>
</reference>
<name>A0A067T4J5_GALM3</name>
<dbReference type="STRING" id="685588.A0A067T4J5"/>
<evidence type="ECO:0000313" key="1">
    <source>
        <dbReference type="EMBL" id="KDR78100.1"/>
    </source>
</evidence>
<gene>
    <name evidence="1" type="ORF">GALMADRAFT_1301646</name>
</gene>
<dbReference type="EMBL" id="KL142375">
    <property type="protein sequence ID" value="KDR78100.1"/>
    <property type="molecule type" value="Genomic_DNA"/>
</dbReference>
<evidence type="ECO:0000313" key="2">
    <source>
        <dbReference type="Proteomes" id="UP000027222"/>
    </source>
</evidence>
<sequence length="191" mass="22394">MAQAIEGNEPKEELDKFAESMVLSAQGAHVDAEESINNFRDVRQVLGKLIEEAKSSDEHLEKDIEGHLRPLEEGISVFENLVKNISDYVSWWTWMEMSTTAQVESTTQLKVKYGTMRKKGIVKKWAELKEDFVKYKQEIERLEATYPKIFSEANEINQEAETKLDHNFVQRHASRSKRRLFRFRWPSFFCC</sequence>